<feature type="chain" id="PRO_5040162344" description="non-specific serine/threonine protein kinase" evidence="20">
    <location>
        <begin position="28"/>
        <end position="1007"/>
    </location>
</feature>
<dbReference type="Gene3D" id="3.80.10.10">
    <property type="entry name" value="Ribonuclease Inhibitor"/>
    <property type="match status" value="5"/>
</dbReference>
<dbReference type="SMART" id="SM00365">
    <property type="entry name" value="LRR_SD22"/>
    <property type="match status" value="5"/>
</dbReference>
<evidence type="ECO:0000256" key="1">
    <source>
        <dbReference type="ARBA" id="ARBA00004251"/>
    </source>
</evidence>
<evidence type="ECO:0000256" key="15">
    <source>
        <dbReference type="ARBA" id="ARBA00023136"/>
    </source>
</evidence>
<dbReference type="Pfam" id="PF00069">
    <property type="entry name" value="Pkinase"/>
    <property type="match status" value="1"/>
</dbReference>
<dbReference type="InterPro" id="IPR000719">
    <property type="entry name" value="Prot_kinase_dom"/>
</dbReference>
<dbReference type="FunFam" id="3.80.10.10:FF:000453">
    <property type="entry name" value="Leucine-rich receptor-like protein kinase family protein"/>
    <property type="match status" value="1"/>
</dbReference>
<dbReference type="InterPro" id="IPR003591">
    <property type="entry name" value="Leu-rich_rpt_typical-subtyp"/>
</dbReference>
<keyword evidence="12" id="KW-0418">Kinase</keyword>
<evidence type="ECO:0000256" key="10">
    <source>
        <dbReference type="ARBA" id="ARBA00022737"/>
    </source>
</evidence>
<evidence type="ECO:0000256" key="5">
    <source>
        <dbReference type="ARBA" id="ARBA00022527"/>
    </source>
</evidence>
<dbReference type="GO" id="GO:0006952">
    <property type="term" value="P:defense response"/>
    <property type="evidence" value="ECO:0007669"/>
    <property type="project" value="UniProtKB-ARBA"/>
</dbReference>
<keyword evidence="15 19" id="KW-0472">Membrane</keyword>
<gene>
    <name evidence="22" type="ORF">LUZ63_014238</name>
</gene>
<dbReference type="GO" id="GO:0004674">
    <property type="term" value="F:protein serine/threonine kinase activity"/>
    <property type="evidence" value="ECO:0007669"/>
    <property type="project" value="UniProtKB-KW"/>
</dbReference>
<evidence type="ECO:0000256" key="12">
    <source>
        <dbReference type="ARBA" id="ARBA00022777"/>
    </source>
</evidence>
<keyword evidence="6" id="KW-0433">Leucine-rich repeat</keyword>
<dbReference type="SUPFAM" id="SSF56112">
    <property type="entry name" value="Protein kinase-like (PK-like)"/>
    <property type="match status" value="1"/>
</dbReference>
<name>A0A9Q0CA48_9POAL</name>
<dbReference type="EC" id="2.7.11.1" evidence="3"/>
<keyword evidence="8 19" id="KW-0812">Transmembrane</keyword>
<dbReference type="OrthoDB" id="2015831at2759"/>
<dbReference type="PROSITE" id="PS50011">
    <property type="entry name" value="PROTEIN_KINASE_DOM"/>
    <property type="match status" value="1"/>
</dbReference>
<evidence type="ECO:0000313" key="23">
    <source>
        <dbReference type="Proteomes" id="UP001151287"/>
    </source>
</evidence>
<keyword evidence="13 18" id="KW-0067">ATP-binding</keyword>
<dbReference type="Gene3D" id="1.10.510.10">
    <property type="entry name" value="Transferase(Phosphotransferase) domain 1"/>
    <property type="match status" value="1"/>
</dbReference>
<dbReference type="InterPro" id="IPR001611">
    <property type="entry name" value="Leu-rich_rpt"/>
</dbReference>
<evidence type="ECO:0000256" key="11">
    <source>
        <dbReference type="ARBA" id="ARBA00022741"/>
    </source>
</evidence>
<dbReference type="SUPFAM" id="SSF52058">
    <property type="entry name" value="L domain-like"/>
    <property type="match status" value="2"/>
</dbReference>
<feature type="domain" description="Protein kinase" evidence="21">
    <location>
        <begin position="682"/>
        <end position="985"/>
    </location>
</feature>
<dbReference type="Gene3D" id="3.30.200.20">
    <property type="entry name" value="Phosphorylase Kinase, domain 1"/>
    <property type="match status" value="1"/>
</dbReference>
<keyword evidence="7" id="KW-0808">Transferase</keyword>
<dbReference type="PANTHER" id="PTHR48056:SF41">
    <property type="entry name" value="RECEPTOR-LIKE PROTEIN KINASE HAIKU2"/>
    <property type="match status" value="1"/>
</dbReference>
<dbReference type="GO" id="GO:0005524">
    <property type="term" value="F:ATP binding"/>
    <property type="evidence" value="ECO:0007669"/>
    <property type="project" value="UniProtKB-UniRule"/>
</dbReference>
<evidence type="ECO:0000256" key="9">
    <source>
        <dbReference type="ARBA" id="ARBA00022729"/>
    </source>
</evidence>
<evidence type="ECO:0000256" key="19">
    <source>
        <dbReference type="SAM" id="Phobius"/>
    </source>
</evidence>
<dbReference type="Pfam" id="PF00560">
    <property type="entry name" value="LRR_1"/>
    <property type="match status" value="2"/>
</dbReference>
<feature type="signal peptide" evidence="20">
    <location>
        <begin position="1"/>
        <end position="27"/>
    </location>
</feature>
<dbReference type="Pfam" id="PF08263">
    <property type="entry name" value="LRRNT_2"/>
    <property type="match status" value="1"/>
</dbReference>
<keyword evidence="5" id="KW-0723">Serine/threonine-protein kinase</keyword>
<evidence type="ECO:0000256" key="8">
    <source>
        <dbReference type="ARBA" id="ARBA00022692"/>
    </source>
</evidence>
<evidence type="ECO:0000256" key="7">
    <source>
        <dbReference type="ARBA" id="ARBA00022679"/>
    </source>
</evidence>
<dbReference type="Proteomes" id="UP001151287">
    <property type="component" value="Unassembled WGS sequence"/>
</dbReference>
<feature type="binding site" evidence="18">
    <location>
        <position position="710"/>
    </location>
    <ligand>
        <name>ATP</name>
        <dbReference type="ChEBI" id="CHEBI:30616"/>
    </ligand>
</feature>
<evidence type="ECO:0000256" key="18">
    <source>
        <dbReference type="PROSITE-ProRule" id="PRU10141"/>
    </source>
</evidence>
<dbReference type="AlphaFoldDB" id="A0A9Q0CA48"/>
<comment type="subcellular location">
    <subcellularLocation>
        <location evidence="1">Cell membrane</location>
        <topology evidence="1">Single-pass type I membrane protein</topology>
    </subcellularLocation>
</comment>
<dbReference type="SMART" id="SM00220">
    <property type="entry name" value="S_TKc"/>
    <property type="match status" value="1"/>
</dbReference>
<dbReference type="GO" id="GO:0051707">
    <property type="term" value="P:response to other organism"/>
    <property type="evidence" value="ECO:0007669"/>
    <property type="project" value="UniProtKB-ARBA"/>
</dbReference>
<dbReference type="EMBL" id="JAMQYH010000004">
    <property type="protein sequence ID" value="KAJ1690083.1"/>
    <property type="molecule type" value="Genomic_DNA"/>
</dbReference>
<keyword evidence="9 20" id="KW-0732">Signal</keyword>
<dbReference type="Pfam" id="PF13855">
    <property type="entry name" value="LRR_8"/>
    <property type="match status" value="1"/>
</dbReference>
<evidence type="ECO:0000256" key="6">
    <source>
        <dbReference type="ARBA" id="ARBA00022614"/>
    </source>
</evidence>
<evidence type="ECO:0000256" key="13">
    <source>
        <dbReference type="ARBA" id="ARBA00022840"/>
    </source>
</evidence>
<evidence type="ECO:0000256" key="4">
    <source>
        <dbReference type="ARBA" id="ARBA00022475"/>
    </source>
</evidence>
<proteinExistence type="inferred from homology"/>
<protein>
    <recommendedName>
        <fullName evidence="3">non-specific serine/threonine protein kinase</fullName>
        <ecNumber evidence="3">2.7.11.1</ecNumber>
    </recommendedName>
</protein>
<keyword evidence="16" id="KW-0675">Receptor</keyword>
<evidence type="ECO:0000256" key="14">
    <source>
        <dbReference type="ARBA" id="ARBA00022989"/>
    </source>
</evidence>
<dbReference type="PROSITE" id="PS00107">
    <property type="entry name" value="PROTEIN_KINASE_ATP"/>
    <property type="match status" value="1"/>
</dbReference>
<dbReference type="SMART" id="SM00369">
    <property type="entry name" value="LRR_TYP"/>
    <property type="match status" value="6"/>
</dbReference>
<dbReference type="InterPro" id="IPR011009">
    <property type="entry name" value="Kinase-like_dom_sf"/>
</dbReference>
<organism evidence="22 23">
    <name type="scientific">Rhynchospora breviuscula</name>
    <dbReference type="NCBI Taxonomy" id="2022672"/>
    <lineage>
        <taxon>Eukaryota</taxon>
        <taxon>Viridiplantae</taxon>
        <taxon>Streptophyta</taxon>
        <taxon>Embryophyta</taxon>
        <taxon>Tracheophyta</taxon>
        <taxon>Spermatophyta</taxon>
        <taxon>Magnoliopsida</taxon>
        <taxon>Liliopsida</taxon>
        <taxon>Poales</taxon>
        <taxon>Cyperaceae</taxon>
        <taxon>Cyperoideae</taxon>
        <taxon>Rhynchosporeae</taxon>
        <taxon>Rhynchospora</taxon>
    </lineage>
</organism>
<evidence type="ECO:0000256" key="16">
    <source>
        <dbReference type="ARBA" id="ARBA00023170"/>
    </source>
</evidence>
<reference evidence="22" key="1">
    <citation type="journal article" date="2022" name="Cell">
        <title>Repeat-based holocentromeres influence genome architecture and karyotype evolution.</title>
        <authorList>
            <person name="Hofstatter P.G."/>
            <person name="Thangavel G."/>
            <person name="Lux T."/>
            <person name="Neumann P."/>
            <person name="Vondrak T."/>
            <person name="Novak P."/>
            <person name="Zhang M."/>
            <person name="Costa L."/>
            <person name="Castellani M."/>
            <person name="Scott A."/>
            <person name="Toegelov H."/>
            <person name="Fuchs J."/>
            <person name="Mata-Sucre Y."/>
            <person name="Dias Y."/>
            <person name="Vanzela A.L.L."/>
            <person name="Huettel B."/>
            <person name="Almeida C.C.S."/>
            <person name="Simkova H."/>
            <person name="Souza G."/>
            <person name="Pedrosa-Harand A."/>
            <person name="Macas J."/>
            <person name="Mayer K.F.X."/>
            <person name="Houben A."/>
            <person name="Marques A."/>
        </authorList>
    </citation>
    <scope>NUCLEOTIDE SEQUENCE</scope>
    <source>
        <strain evidence="22">RhyBre1mFocal</strain>
    </source>
</reference>
<dbReference type="InterPro" id="IPR055414">
    <property type="entry name" value="LRR_R13L4/SHOC2-like"/>
</dbReference>
<keyword evidence="11 18" id="KW-0547">Nucleotide-binding</keyword>
<keyword evidence="4" id="KW-1003">Cell membrane</keyword>
<dbReference type="InterPro" id="IPR008271">
    <property type="entry name" value="Ser/Thr_kinase_AS"/>
</dbReference>
<keyword evidence="10" id="KW-0677">Repeat</keyword>
<dbReference type="InterPro" id="IPR050647">
    <property type="entry name" value="Plant_LRR-RLKs"/>
</dbReference>
<dbReference type="FunFam" id="3.80.10.10:FF:000234">
    <property type="entry name" value="Probable inactive receptor kinase RLK902"/>
    <property type="match status" value="1"/>
</dbReference>
<evidence type="ECO:0000256" key="3">
    <source>
        <dbReference type="ARBA" id="ARBA00012513"/>
    </source>
</evidence>
<dbReference type="InterPro" id="IPR013210">
    <property type="entry name" value="LRR_N_plant-typ"/>
</dbReference>
<feature type="transmembrane region" description="Helical" evidence="19">
    <location>
        <begin position="615"/>
        <end position="637"/>
    </location>
</feature>
<comment type="similarity">
    <text evidence="2">Belongs to the protein kinase superfamily. Ser/Thr protein kinase family.</text>
</comment>
<keyword evidence="23" id="KW-1185">Reference proteome</keyword>
<evidence type="ECO:0000313" key="22">
    <source>
        <dbReference type="EMBL" id="KAJ1690083.1"/>
    </source>
</evidence>
<keyword evidence="17" id="KW-0325">Glycoprotein</keyword>
<dbReference type="FunFam" id="3.80.10.10:FF:000215">
    <property type="entry name" value="Receptor-like protein kinase HSL1"/>
    <property type="match status" value="1"/>
</dbReference>
<dbReference type="PANTHER" id="PTHR48056">
    <property type="entry name" value="LRR RECEPTOR-LIKE SERINE/THREONINE-PROTEIN KINASE-RELATED"/>
    <property type="match status" value="1"/>
</dbReference>
<evidence type="ECO:0000256" key="2">
    <source>
        <dbReference type="ARBA" id="ARBA00008684"/>
    </source>
</evidence>
<dbReference type="GO" id="GO:0009791">
    <property type="term" value="P:post-embryonic development"/>
    <property type="evidence" value="ECO:0007669"/>
    <property type="project" value="UniProtKB-ARBA"/>
</dbReference>
<keyword evidence="14 19" id="KW-1133">Transmembrane helix</keyword>
<dbReference type="PROSITE" id="PS00108">
    <property type="entry name" value="PROTEIN_KINASE_ST"/>
    <property type="match status" value="1"/>
</dbReference>
<dbReference type="InterPro" id="IPR017441">
    <property type="entry name" value="Protein_kinase_ATP_BS"/>
</dbReference>
<dbReference type="FunFam" id="1.10.510.10:FF:000365">
    <property type="entry name" value="Leucine-rich repeat receptor-like serine/threonine-protein kinase At1g17230"/>
    <property type="match status" value="1"/>
</dbReference>
<evidence type="ECO:0000256" key="20">
    <source>
        <dbReference type="SAM" id="SignalP"/>
    </source>
</evidence>
<comment type="caution">
    <text evidence="22">The sequence shown here is derived from an EMBL/GenBank/DDBJ whole genome shotgun (WGS) entry which is preliminary data.</text>
</comment>
<evidence type="ECO:0000256" key="17">
    <source>
        <dbReference type="ARBA" id="ARBA00023180"/>
    </source>
</evidence>
<dbReference type="InterPro" id="IPR032675">
    <property type="entry name" value="LRR_dom_sf"/>
</dbReference>
<dbReference type="GO" id="GO:0005886">
    <property type="term" value="C:plasma membrane"/>
    <property type="evidence" value="ECO:0007669"/>
    <property type="project" value="UniProtKB-SubCell"/>
</dbReference>
<dbReference type="Pfam" id="PF23598">
    <property type="entry name" value="LRR_14"/>
    <property type="match status" value="1"/>
</dbReference>
<sequence length="1007" mass="110429">MMRREDMPTSFLFFLLFLLSSLPTYQSITDTDPERSILLSLKASLDIPTNETSFFSNWTSSNSKCNFPGVSCNSNNSVTSVNLENLSLSGIIPFDSLCQLPSLTVLSLGWNQLAGPVTAVENCTGLLTLDLAFNNFHGAVPDLSPLKNLQILNISDNLFTGPFPWDSLGNLTELRVLSLGDNSFNKSGFPYKILNLTKLYWVYLSDTNIGGEIPKEIGDLTELQDLELSDNFITGQIPAEISRLKNLQQLELYNNSLTGTFPAGFGNLTNLAFFDASMNYLEGNLSELRTLENLVSLQLFYNNFSGEIPQEFGDFKYLVNLSLYSNRLIGQLPQNIGSWAEFNYIDVSTNFLSGPIPPDMCKKGTMIKLLLLENQFSGEIPASYANCTTLTRFRVSNNSLSGTIPAGIWALPNVNILELSINNFEGTIGTGISKAKSLYQLYLAKNQFSGSIPSEISSASSLVSIDISDNNISGEIPESIGELSNLVSLDLHNNFLSGTVPSTIGMCSSLNTINLSHNNLSGQIPSSLGNLTRLNLLDMSNNELNGEIPESLSTLKLSYLSLINNQLTGPVPASLSSDAYRTSFAGNPGLCAYTNTLFLRECSSTPGGSSDKLRTLLTCLLAAAALILSLIGVYIIIKRRRAAGSYDSSGTVSDGFFTKKDSWSLKSFRVLSFDEQEIIESIKDENLIGKGGSGNVYRVKLRTSMDVAVKHIVNEPVQNLSVNGTAAMLGAGGRSHRSSSLRCREFEAEVNTLSSIRHVNVVNLYCSITSDNSSLLVYEFLPNGSLYERLHTPGGQKLGILDWETRYDIAVGAARGLEYLHHGCDRPILHRDVKSSNILLDECFKPRIADFGLAKMLRPSGQVDTMLSQVIAGTHGYIAPEYAHTWWKVNEKSDVYSFGVVLMELVTGKKPFEMEYGENRDIVYWVSQQINSKEKIMGLIDAKIQENWEQEEAVKVLGIAVLCTARVPSGRPSMRRVVQLLEEVASCRSFAAGVDIAGKKADVMSRS</sequence>
<evidence type="ECO:0000259" key="21">
    <source>
        <dbReference type="PROSITE" id="PS50011"/>
    </source>
</evidence>
<accession>A0A9Q0CA48</accession>